<dbReference type="SUPFAM" id="SSF49313">
    <property type="entry name" value="Cadherin-like"/>
    <property type="match status" value="6"/>
</dbReference>
<reference evidence="14" key="3">
    <citation type="submission" date="2015-06" db="UniProtKB">
        <authorList>
            <consortium name="EnsemblMetazoa"/>
        </authorList>
    </citation>
    <scope>IDENTIFICATION</scope>
</reference>
<evidence type="ECO:0000256" key="3">
    <source>
        <dbReference type="ARBA" id="ARBA00022737"/>
    </source>
</evidence>
<dbReference type="STRING" id="283909.R7VJ33"/>
<feature type="domain" description="Cadherin" evidence="12">
    <location>
        <begin position="454"/>
        <end position="561"/>
    </location>
</feature>
<evidence type="ECO:0000256" key="5">
    <source>
        <dbReference type="ARBA" id="ARBA00022889"/>
    </source>
</evidence>
<dbReference type="FunFam" id="2.60.40.60:FF:000094">
    <property type="entry name" value="protocadherin gamma-C4 isoform X2"/>
    <property type="match status" value="1"/>
</dbReference>
<evidence type="ECO:0000256" key="4">
    <source>
        <dbReference type="ARBA" id="ARBA00022837"/>
    </source>
</evidence>
<evidence type="ECO:0000256" key="10">
    <source>
        <dbReference type="SAM" id="Phobius"/>
    </source>
</evidence>
<dbReference type="GO" id="GO:0016477">
    <property type="term" value="P:cell migration"/>
    <property type="evidence" value="ECO:0007669"/>
    <property type="project" value="TreeGrafter"/>
</dbReference>
<dbReference type="PROSITE" id="PS50268">
    <property type="entry name" value="CADHERIN_2"/>
    <property type="match status" value="7"/>
</dbReference>
<dbReference type="PROSITE" id="PS00232">
    <property type="entry name" value="CADHERIN_1"/>
    <property type="match status" value="4"/>
</dbReference>
<evidence type="ECO:0000256" key="9">
    <source>
        <dbReference type="PROSITE-ProRule" id="PRU00043"/>
    </source>
</evidence>
<dbReference type="GO" id="GO:0045296">
    <property type="term" value="F:cadherin binding"/>
    <property type="evidence" value="ECO:0007669"/>
    <property type="project" value="TreeGrafter"/>
</dbReference>
<feature type="signal peptide" evidence="11">
    <location>
        <begin position="1"/>
        <end position="18"/>
    </location>
</feature>
<dbReference type="InterPro" id="IPR015919">
    <property type="entry name" value="Cadherin-like_sf"/>
</dbReference>
<dbReference type="OrthoDB" id="6252479at2759"/>
<dbReference type="InterPro" id="IPR020894">
    <property type="entry name" value="Cadherin_CS"/>
</dbReference>
<dbReference type="Proteomes" id="UP000014760">
    <property type="component" value="Unassembled WGS sequence"/>
</dbReference>
<feature type="domain" description="Cadherin" evidence="12">
    <location>
        <begin position="140"/>
        <end position="240"/>
    </location>
</feature>
<dbReference type="InterPro" id="IPR039808">
    <property type="entry name" value="Cadherin"/>
</dbReference>
<dbReference type="Pfam" id="PF00028">
    <property type="entry name" value="Cadherin"/>
    <property type="match status" value="6"/>
</dbReference>
<feature type="domain" description="Cadherin" evidence="12">
    <location>
        <begin position="562"/>
        <end position="667"/>
    </location>
</feature>
<protein>
    <recommendedName>
        <fullName evidence="12">Cadherin domain-containing protein</fullName>
    </recommendedName>
</protein>
<reference evidence="13 15" key="2">
    <citation type="journal article" date="2013" name="Nature">
        <title>Insights into bilaterian evolution from three spiralian genomes.</title>
        <authorList>
            <person name="Simakov O."/>
            <person name="Marletaz F."/>
            <person name="Cho S.J."/>
            <person name="Edsinger-Gonzales E."/>
            <person name="Havlak P."/>
            <person name="Hellsten U."/>
            <person name="Kuo D.H."/>
            <person name="Larsson T."/>
            <person name="Lv J."/>
            <person name="Arendt D."/>
            <person name="Savage R."/>
            <person name="Osoegawa K."/>
            <person name="de Jong P."/>
            <person name="Grimwood J."/>
            <person name="Chapman J.A."/>
            <person name="Shapiro H."/>
            <person name="Aerts A."/>
            <person name="Otillar R.P."/>
            <person name="Terry A.Y."/>
            <person name="Boore J.L."/>
            <person name="Grigoriev I.V."/>
            <person name="Lindberg D.R."/>
            <person name="Seaver E.C."/>
            <person name="Weisblat D.A."/>
            <person name="Putnam N.H."/>
            <person name="Rokhsar D.S."/>
        </authorList>
    </citation>
    <scope>NUCLEOTIDE SEQUENCE</scope>
    <source>
        <strain evidence="13 15">I ESC-2004</strain>
    </source>
</reference>
<keyword evidence="15" id="KW-1185">Reference proteome</keyword>
<feature type="transmembrane region" description="Helical" evidence="10">
    <location>
        <begin position="782"/>
        <end position="807"/>
    </location>
</feature>
<feature type="domain" description="Cadherin" evidence="12">
    <location>
        <begin position="241"/>
        <end position="345"/>
    </location>
</feature>
<keyword evidence="4 9" id="KW-0106">Calcium</keyword>
<keyword evidence="3" id="KW-0677">Repeat</keyword>
<dbReference type="FunFam" id="2.60.40.60:FF:000116">
    <property type="entry name" value="Dachsous cadherin-related 2"/>
    <property type="match status" value="1"/>
</dbReference>
<dbReference type="GO" id="GO:0007163">
    <property type="term" value="P:establishment or maintenance of cell polarity"/>
    <property type="evidence" value="ECO:0007669"/>
    <property type="project" value="UniProtKB-ARBA"/>
</dbReference>
<dbReference type="PANTHER" id="PTHR24027">
    <property type="entry name" value="CADHERIN-23"/>
    <property type="match status" value="1"/>
</dbReference>
<keyword evidence="5" id="KW-0130">Cell adhesion</keyword>
<dbReference type="OMA" id="LYARHKV"/>
<dbReference type="Gene3D" id="2.60.40.60">
    <property type="entry name" value="Cadherins"/>
    <property type="match status" value="7"/>
</dbReference>
<feature type="domain" description="Cadherin" evidence="12">
    <location>
        <begin position="671"/>
        <end position="774"/>
    </location>
</feature>
<evidence type="ECO:0000256" key="7">
    <source>
        <dbReference type="ARBA" id="ARBA00023136"/>
    </source>
</evidence>
<organism evidence="13">
    <name type="scientific">Capitella teleta</name>
    <name type="common">Polychaete worm</name>
    <dbReference type="NCBI Taxonomy" id="283909"/>
    <lineage>
        <taxon>Eukaryota</taxon>
        <taxon>Metazoa</taxon>
        <taxon>Spiralia</taxon>
        <taxon>Lophotrochozoa</taxon>
        <taxon>Annelida</taxon>
        <taxon>Polychaeta</taxon>
        <taxon>Sedentaria</taxon>
        <taxon>Scolecida</taxon>
        <taxon>Capitellidae</taxon>
        <taxon>Capitella</taxon>
    </lineage>
</organism>
<accession>R7VJ33</accession>
<dbReference type="FunFam" id="2.60.40.60:FF:000092">
    <property type="entry name" value="Protocadherin 8"/>
    <property type="match status" value="1"/>
</dbReference>
<dbReference type="GO" id="GO:0005509">
    <property type="term" value="F:calcium ion binding"/>
    <property type="evidence" value="ECO:0007669"/>
    <property type="project" value="UniProtKB-UniRule"/>
</dbReference>
<dbReference type="PANTHER" id="PTHR24027:SF438">
    <property type="entry name" value="CADHERIN 23"/>
    <property type="match status" value="1"/>
</dbReference>
<evidence type="ECO:0000256" key="11">
    <source>
        <dbReference type="SAM" id="SignalP"/>
    </source>
</evidence>
<keyword evidence="6 10" id="KW-1133">Transmembrane helix</keyword>
<comment type="subcellular location">
    <subcellularLocation>
        <location evidence="1">Membrane</location>
    </subcellularLocation>
</comment>
<dbReference type="SMART" id="SM00112">
    <property type="entry name" value="CA"/>
    <property type="match status" value="6"/>
</dbReference>
<proteinExistence type="predicted"/>
<dbReference type="EMBL" id="AMQN01016213">
    <property type="status" value="NOT_ANNOTATED_CDS"/>
    <property type="molecule type" value="Genomic_DNA"/>
</dbReference>
<dbReference type="EnsemblMetazoa" id="CapteT176056">
    <property type="protein sequence ID" value="CapteP176056"/>
    <property type="gene ID" value="CapteG176056"/>
</dbReference>
<evidence type="ECO:0000313" key="13">
    <source>
        <dbReference type="EMBL" id="ELU18572.1"/>
    </source>
</evidence>
<evidence type="ECO:0000256" key="2">
    <source>
        <dbReference type="ARBA" id="ARBA00022692"/>
    </source>
</evidence>
<dbReference type="CDD" id="cd11304">
    <property type="entry name" value="Cadherin_repeat"/>
    <property type="match status" value="7"/>
</dbReference>
<gene>
    <name evidence="13" type="ORF">CAPTEDRAFT_176056</name>
</gene>
<dbReference type="GO" id="GO:0007156">
    <property type="term" value="P:homophilic cell adhesion via plasma membrane adhesion molecules"/>
    <property type="evidence" value="ECO:0007669"/>
    <property type="project" value="InterPro"/>
</dbReference>
<dbReference type="PRINTS" id="PR00205">
    <property type="entry name" value="CADHERIN"/>
</dbReference>
<dbReference type="GO" id="GO:0008013">
    <property type="term" value="F:beta-catenin binding"/>
    <property type="evidence" value="ECO:0007669"/>
    <property type="project" value="TreeGrafter"/>
</dbReference>
<dbReference type="HOGENOM" id="CLU_006480_5_1_1"/>
<evidence type="ECO:0000259" key="12">
    <source>
        <dbReference type="PROSITE" id="PS50268"/>
    </source>
</evidence>
<feature type="domain" description="Cadherin" evidence="12">
    <location>
        <begin position="19"/>
        <end position="132"/>
    </location>
</feature>
<dbReference type="AlphaFoldDB" id="R7VJ33"/>
<keyword evidence="2 10" id="KW-0812">Transmembrane</keyword>
<dbReference type="EMBL" id="KB291840">
    <property type="protein sequence ID" value="ELU18572.1"/>
    <property type="molecule type" value="Genomic_DNA"/>
</dbReference>
<evidence type="ECO:0000256" key="1">
    <source>
        <dbReference type="ARBA" id="ARBA00004370"/>
    </source>
</evidence>
<dbReference type="GO" id="GO:0016342">
    <property type="term" value="C:catenin complex"/>
    <property type="evidence" value="ECO:0007669"/>
    <property type="project" value="TreeGrafter"/>
</dbReference>
<dbReference type="FunFam" id="2.60.40.60:FF:000020">
    <property type="entry name" value="Dachsous cadherin-related 1b"/>
    <property type="match status" value="2"/>
</dbReference>
<sequence>MSALLWIITVFVARTSCAITNTLTYTVLENIPRDSIVANVLLDAGYADELAPEVYRTLEISIVDPNVPGAHLFTIANKKDISAALKLDREAICVSATECIVNLDVQVSPHQYFQIIKVSIAINDSDDNVPSFQDREILRTISESSNPGSVISLPLAIDRDSPENGIAGYTLTDASGKFDLIVTNTSSEIQSIFLSLKEKLDRETSESYRVVVEANGVDGRSGRMTVVIEVQDVNDNLPNFEKQNYDFEITEDVDEGFIIGSVVAADLDSGDNGVVIYEIEDQNLADVIFLNSSTGVLSSMGAMDRDTVETYTFRVTARNKDPNSLSSFTTVTLTVLDVNDNAPLAKIRGSDDDQTVHITESASIDSFVAHITISDPDKGENGTFDCAIQSTHFDLIQLFKTEYKLVTKHSLDRESQAAYNIDINCQDHGSVPQASSKTVTVVVDDENDNAPRFGKSMYSGSLLENNHVGVFLVSVQAMDPDEGSNGTVRYALDAESNTHNLLRIDASSGNITANVPFDHELSHHRRIEVQVIARDQGTPVQSSTVSVIISVIDIDDERPRFEKPVYSLGVFENQPIQTEVGIVEAYDKDSELFNRFHYELDYNEQDANAFTIDPDSGHIYTSEVLDRETKADYHFTVSAISEGLHPKSDIAAVHVYIADTNDNAPMIHFPNFKNNTIHISNRTPLSTVLTTVEAEDVDANSNARISFAIVSGNVQEHFDIDANTGVLILAKEVSKIDHRLFGLVISVKDHGDPPRASEAFLNIIVNKSITSPSTGLMSSHNLTIVIAIATVSGLLMVVLLVGIALILRYPRISSCNSKYNQTARAMMSQTLDVESLSVHEKVDPHSDSLHQIHNDLGVGQRQGGNADLSFVNLSFQDDTKDLLSQQDANLRQIAHPTEDIRPLRRPSTAPTGQGILTPTHCRPRIIRTRTERFWCIVIRTVLVRAICRTRQTADGVRMGQTKKP</sequence>
<keyword evidence="8" id="KW-0325">Glycoprotein</keyword>
<evidence type="ECO:0000313" key="14">
    <source>
        <dbReference type="EnsemblMetazoa" id="CapteP176056"/>
    </source>
</evidence>
<name>R7VJ33_CAPTE</name>
<keyword evidence="7 10" id="KW-0472">Membrane</keyword>
<feature type="chain" id="PRO_5008789140" description="Cadherin domain-containing protein" evidence="11">
    <location>
        <begin position="19"/>
        <end position="964"/>
    </location>
</feature>
<dbReference type="InterPro" id="IPR002126">
    <property type="entry name" value="Cadherin-like_dom"/>
</dbReference>
<keyword evidence="11" id="KW-0732">Signal</keyword>
<evidence type="ECO:0000313" key="15">
    <source>
        <dbReference type="Proteomes" id="UP000014760"/>
    </source>
</evidence>
<evidence type="ECO:0000256" key="6">
    <source>
        <dbReference type="ARBA" id="ARBA00022989"/>
    </source>
</evidence>
<evidence type="ECO:0000256" key="8">
    <source>
        <dbReference type="ARBA" id="ARBA00023180"/>
    </source>
</evidence>
<feature type="domain" description="Cadherin" evidence="12">
    <location>
        <begin position="350"/>
        <end position="453"/>
    </location>
</feature>
<reference evidence="15" key="1">
    <citation type="submission" date="2012-12" db="EMBL/GenBank/DDBJ databases">
        <authorList>
            <person name="Hellsten U."/>
            <person name="Grimwood J."/>
            <person name="Chapman J.A."/>
            <person name="Shapiro H."/>
            <person name="Aerts A."/>
            <person name="Otillar R.P."/>
            <person name="Terry A.Y."/>
            <person name="Boore J.L."/>
            <person name="Simakov O."/>
            <person name="Marletaz F."/>
            <person name="Cho S.-J."/>
            <person name="Edsinger-Gonzales E."/>
            <person name="Havlak P."/>
            <person name="Kuo D.-H."/>
            <person name="Larsson T."/>
            <person name="Lv J."/>
            <person name="Arendt D."/>
            <person name="Savage R."/>
            <person name="Osoegawa K."/>
            <person name="de Jong P."/>
            <person name="Lindberg D.R."/>
            <person name="Seaver E.C."/>
            <person name="Weisblat D.A."/>
            <person name="Putnam N.H."/>
            <person name="Grigoriev I.V."/>
            <person name="Rokhsar D.S."/>
        </authorList>
    </citation>
    <scope>NUCLEOTIDE SEQUENCE</scope>
    <source>
        <strain evidence="15">I ESC-2004</strain>
    </source>
</reference>